<keyword evidence="2" id="KW-0539">Nucleus</keyword>
<reference evidence="4" key="1">
    <citation type="journal article" date="2014" name="Genome Biol. Evol.">
        <title>Gene Loss Rather Than Gene Gain Is Associated with a Host Jump from Monocots to Dicots in the Smut Fungus Melanopsichium pennsylvanicum.</title>
        <authorList>
            <person name="Sharma R."/>
            <person name="Mishra B."/>
            <person name="Runge F."/>
            <person name="Thines M."/>
        </authorList>
    </citation>
    <scope>NUCLEOTIDE SEQUENCE</scope>
    <source>
        <strain evidence="4">4</strain>
    </source>
</reference>
<organism evidence="4">
    <name type="scientific">Melanopsichium pennsylvanicum 4</name>
    <dbReference type="NCBI Taxonomy" id="1398559"/>
    <lineage>
        <taxon>Eukaryota</taxon>
        <taxon>Fungi</taxon>
        <taxon>Dikarya</taxon>
        <taxon>Basidiomycota</taxon>
        <taxon>Ustilaginomycotina</taxon>
        <taxon>Ustilaginomycetes</taxon>
        <taxon>Ustilaginales</taxon>
        <taxon>Ustilaginaceae</taxon>
        <taxon>Melanopsichium</taxon>
    </lineage>
</organism>
<proteinExistence type="predicted"/>
<evidence type="ECO:0000256" key="1">
    <source>
        <dbReference type="ARBA" id="ARBA00004123"/>
    </source>
</evidence>
<comment type="subcellular location">
    <subcellularLocation>
        <location evidence="1">Nucleus</location>
    </subcellularLocation>
</comment>
<evidence type="ECO:0000256" key="2">
    <source>
        <dbReference type="ARBA" id="ARBA00023242"/>
    </source>
</evidence>
<name>A0A077R3A5_9BASI</name>
<evidence type="ECO:0000256" key="3">
    <source>
        <dbReference type="SAM" id="MobiDB-lite"/>
    </source>
</evidence>
<feature type="non-terminal residue" evidence="4">
    <location>
        <position position="305"/>
    </location>
</feature>
<sequence>MPSDLVQRLASHFGPYLAHDPALVSETTSICTHYNVAPEDLFYKWEAFAVNNSLPQSEPLTIDHARELRKIIASSINSGNSANTTHVLHSTPLKPSSALNRAKGIIGGDLGAMLGVKSTPIKTSTNYNNNNDNAFQTPIRNEANTSPFSAPGVTPATASAYKQPHSFSSTQRDMDTIMSDLDQSPLGPVSLATTASSCSSKPKVPRFTILESLNDHLDLICTGSQLASPLSSGAKKWSSSSSRVSLAMATDPKAWNYRYMFEPKSERSLVLDDRIEDFATIFRDAYSIEEIAMVKFYVRKQFRVV</sequence>
<accession>A0A077R3A5</accession>
<dbReference type="InterPro" id="IPR016722">
    <property type="entry name" value="DNA_pol_alpha_bsu"/>
</dbReference>
<dbReference type="AlphaFoldDB" id="A0A077R3A5"/>
<dbReference type="PANTHER" id="PTHR23061:SF12">
    <property type="entry name" value="DNA POLYMERASE ALPHA SUBUNIT B"/>
    <property type="match status" value="1"/>
</dbReference>
<feature type="region of interest" description="Disordered" evidence="3">
    <location>
        <begin position="141"/>
        <end position="167"/>
    </location>
</feature>
<feature type="non-terminal residue" evidence="4">
    <location>
        <position position="1"/>
    </location>
</feature>
<dbReference type="GO" id="GO:0006270">
    <property type="term" value="P:DNA replication initiation"/>
    <property type="evidence" value="ECO:0007669"/>
    <property type="project" value="TreeGrafter"/>
</dbReference>
<dbReference type="PANTHER" id="PTHR23061">
    <property type="entry name" value="DNA POLYMERASE 2 ALPHA 70 KDA SUBUNIT"/>
    <property type="match status" value="1"/>
</dbReference>
<evidence type="ECO:0000313" key="4">
    <source>
        <dbReference type="EMBL" id="CDI53411.1"/>
    </source>
</evidence>
<dbReference type="GO" id="GO:0005658">
    <property type="term" value="C:alpha DNA polymerase:primase complex"/>
    <property type="evidence" value="ECO:0007669"/>
    <property type="project" value="TreeGrafter"/>
</dbReference>
<protein>
    <submittedName>
        <fullName evidence="4">Related to DNA polymerase alpha 70 kDa subunit</fullName>
    </submittedName>
</protein>
<dbReference type="EMBL" id="HG529577">
    <property type="protein sequence ID" value="CDI53411.1"/>
    <property type="molecule type" value="Genomic_DNA"/>
</dbReference>